<dbReference type="Proteomes" id="UP000824238">
    <property type="component" value="Unassembled WGS sequence"/>
</dbReference>
<dbReference type="InterPro" id="IPR029063">
    <property type="entry name" value="SAM-dependent_MTases_sf"/>
</dbReference>
<sequence>MELREAFVSRKNRFRLLERGLELAGFAPGSRLLEAGCATGEGTAHLAGLGYASLTAVDIDASAIEKASLRAPGCTFFCADARELPFSDGAFDGIISEAAFSVIDGKERAAAQYARVLASGGRLLLNDFAVAGGDGAAGAPGVPCLDGVQSMERYRSLFEAAGFSCVYEKEEYGEYVGIAMSLGRAYGVPPAEAGRYVVSAFGRDGYVADFFAHTKLTYCQMIFEKK</sequence>
<keyword evidence="2" id="KW-0489">Methyltransferase</keyword>
<evidence type="ECO:0000313" key="2">
    <source>
        <dbReference type="EMBL" id="HIR54607.1"/>
    </source>
</evidence>
<proteinExistence type="predicted"/>
<dbReference type="EMBL" id="DVHH01000081">
    <property type="protein sequence ID" value="HIR54607.1"/>
    <property type="molecule type" value="Genomic_DNA"/>
</dbReference>
<dbReference type="InterPro" id="IPR013216">
    <property type="entry name" value="Methyltransf_11"/>
</dbReference>
<evidence type="ECO:0000313" key="3">
    <source>
        <dbReference type="Proteomes" id="UP000824238"/>
    </source>
</evidence>
<reference evidence="2" key="2">
    <citation type="journal article" date="2021" name="PeerJ">
        <title>Extensive microbial diversity within the chicken gut microbiome revealed by metagenomics and culture.</title>
        <authorList>
            <person name="Gilroy R."/>
            <person name="Ravi A."/>
            <person name="Getino M."/>
            <person name="Pursley I."/>
            <person name="Horton D.L."/>
            <person name="Alikhan N.F."/>
            <person name="Baker D."/>
            <person name="Gharbi K."/>
            <person name="Hall N."/>
            <person name="Watson M."/>
            <person name="Adriaenssens E.M."/>
            <person name="Foster-Nyarko E."/>
            <person name="Jarju S."/>
            <person name="Secka A."/>
            <person name="Antonio M."/>
            <person name="Oren A."/>
            <person name="Chaudhuri R.R."/>
            <person name="La Ragione R."/>
            <person name="Hildebrand F."/>
            <person name="Pallen M.J."/>
        </authorList>
    </citation>
    <scope>NUCLEOTIDE SEQUENCE</scope>
    <source>
        <strain evidence="2">ChiGjej3B3-7149</strain>
    </source>
</reference>
<dbReference type="GO" id="GO:0032259">
    <property type="term" value="P:methylation"/>
    <property type="evidence" value="ECO:0007669"/>
    <property type="project" value="UniProtKB-KW"/>
</dbReference>
<name>A0A9D1IYR7_9FIRM</name>
<protein>
    <submittedName>
        <fullName evidence="2">Methyltransferase domain-containing protein</fullName>
    </submittedName>
</protein>
<dbReference type="GO" id="GO:0008757">
    <property type="term" value="F:S-adenosylmethionine-dependent methyltransferase activity"/>
    <property type="evidence" value="ECO:0007669"/>
    <property type="project" value="InterPro"/>
</dbReference>
<keyword evidence="2" id="KW-0808">Transferase</keyword>
<gene>
    <name evidence="2" type="ORF">IAD36_03260</name>
</gene>
<feature type="domain" description="Methyltransferase type 11" evidence="1">
    <location>
        <begin position="33"/>
        <end position="124"/>
    </location>
</feature>
<dbReference type="PANTHER" id="PTHR43464:SF90">
    <property type="entry name" value="METHYLTRANSFERASE TYPE 11"/>
    <property type="match status" value="1"/>
</dbReference>
<dbReference type="SUPFAM" id="SSF53335">
    <property type="entry name" value="S-adenosyl-L-methionine-dependent methyltransferases"/>
    <property type="match status" value="1"/>
</dbReference>
<dbReference type="Pfam" id="PF08241">
    <property type="entry name" value="Methyltransf_11"/>
    <property type="match status" value="1"/>
</dbReference>
<dbReference type="CDD" id="cd02440">
    <property type="entry name" value="AdoMet_MTases"/>
    <property type="match status" value="1"/>
</dbReference>
<accession>A0A9D1IYR7</accession>
<reference evidence="2" key="1">
    <citation type="submission" date="2020-10" db="EMBL/GenBank/DDBJ databases">
        <authorList>
            <person name="Gilroy R."/>
        </authorList>
    </citation>
    <scope>NUCLEOTIDE SEQUENCE</scope>
    <source>
        <strain evidence="2">ChiGjej3B3-7149</strain>
    </source>
</reference>
<dbReference type="Gene3D" id="3.40.50.150">
    <property type="entry name" value="Vaccinia Virus protein VP39"/>
    <property type="match status" value="1"/>
</dbReference>
<organism evidence="2 3">
    <name type="scientific">Candidatus Scatomorpha intestinigallinarum</name>
    <dbReference type="NCBI Taxonomy" id="2840923"/>
    <lineage>
        <taxon>Bacteria</taxon>
        <taxon>Bacillati</taxon>
        <taxon>Bacillota</taxon>
        <taxon>Clostridia</taxon>
        <taxon>Eubacteriales</taxon>
        <taxon>Candidatus Scatomorpha</taxon>
    </lineage>
</organism>
<dbReference type="AlphaFoldDB" id="A0A9D1IYR7"/>
<evidence type="ECO:0000259" key="1">
    <source>
        <dbReference type="Pfam" id="PF08241"/>
    </source>
</evidence>
<dbReference type="PANTHER" id="PTHR43464">
    <property type="entry name" value="METHYLTRANSFERASE"/>
    <property type="match status" value="1"/>
</dbReference>
<comment type="caution">
    <text evidence="2">The sequence shown here is derived from an EMBL/GenBank/DDBJ whole genome shotgun (WGS) entry which is preliminary data.</text>
</comment>